<dbReference type="PROSITE" id="PS50885">
    <property type="entry name" value="HAMP"/>
    <property type="match status" value="1"/>
</dbReference>
<dbReference type="EMBL" id="FNZI01000001">
    <property type="protein sequence ID" value="SEI78911.1"/>
    <property type="molecule type" value="Genomic_DNA"/>
</dbReference>
<keyword evidence="3 9" id="KW-0812">Transmembrane</keyword>
<dbReference type="SMART" id="SM00304">
    <property type="entry name" value="HAMP"/>
    <property type="match status" value="1"/>
</dbReference>
<dbReference type="SUPFAM" id="SSF58104">
    <property type="entry name" value="Methyl-accepting chemotaxis protein (MCP) signaling domain"/>
    <property type="match status" value="1"/>
</dbReference>
<dbReference type="InterPro" id="IPR003660">
    <property type="entry name" value="HAMP_dom"/>
</dbReference>
<evidence type="ECO:0000256" key="3">
    <source>
        <dbReference type="ARBA" id="ARBA00022692"/>
    </source>
</evidence>
<dbReference type="PROSITE" id="PS50111">
    <property type="entry name" value="CHEMOTAXIS_TRANSDUC_2"/>
    <property type="match status" value="1"/>
</dbReference>
<gene>
    <name evidence="12" type="ORF">SAMN05421637_0010</name>
</gene>
<evidence type="ECO:0000256" key="1">
    <source>
        <dbReference type="ARBA" id="ARBA00004651"/>
    </source>
</evidence>
<dbReference type="GO" id="GO:0004888">
    <property type="term" value="F:transmembrane signaling receptor activity"/>
    <property type="evidence" value="ECO:0007669"/>
    <property type="project" value="InterPro"/>
</dbReference>
<evidence type="ECO:0000256" key="2">
    <source>
        <dbReference type="ARBA" id="ARBA00022475"/>
    </source>
</evidence>
<feature type="domain" description="HAMP" evidence="11">
    <location>
        <begin position="216"/>
        <end position="263"/>
    </location>
</feature>
<organism evidence="12 13">
    <name type="scientific">Demequina mangrovi</name>
    <dbReference type="NCBI Taxonomy" id="1043493"/>
    <lineage>
        <taxon>Bacteria</taxon>
        <taxon>Bacillati</taxon>
        <taxon>Actinomycetota</taxon>
        <taxon>Actinomycetes</taxon>
        <taxon>Micrococcales</taxon>
        <taxon>Demequinaceae</taxon>
        <taxon>Demequina</taxon>
    </lineage>
</organism>
<evidence type="ECO:0000256" key="9">
    <source>
        <dbReference type="SAM" id="Phobius"/>
    </source>
</evidence>
<dbReference type="CDD" id="cd06225">
    <property type="entry name" value="HAMP"/>
    <property type="match status" value="1"/>
</dbReference>
<proteinExistence type="inferred from homology"/>
<keyword evidence="6 8" id="KW-0807">Transducer</keyword>
<dbReference type="InterPro" id="IPR004090">
    <property type="entry name" value="Chemotax_Me-accpt_rcpt"/>
</dbReference>
<evidence type="ECO:0000256" key="8">
    <source>
        <dbReference type="PROSITE-ProRule" id="PRU00284"/>
    </source>
</evidence>
<dbReference type="GO" id="GO:0007165">
    <property type="term" value="P:signal transduction"/>
    <property type="evidence" value="ECO:0007669"/>
    <property type="project" value="UniProtKB-KW"/>
</dbReference>
<comment type="subcellular location">
    <subcellularLocation>
        <location evidence="1">Cell membrane</location>
        <topology evidence="1">Multi-pass membrane protein</topology>
    </subcellularLocation>
</comment>
<dbReference type="PRINTS" id="PR00260">
    <property type="entry name" value="CHEMTRNSDUCR"/>
</dbReference>
<sequence length="526" mass="54480">MRLIQNQSIQVRILAIVALITVGIGALITAGSVALHDRMMAERKDATQQVVELAVQIVDSYVSEAAAGNLTVEKAQELASGKLRDLRYSEDDYFWINDQAPVMVMHPIKPELDGTDVSGITDTDGTAIFVEFVELVNSQGAGFVDYNWPKPGQEDPAPKVSYVAEVPEWGWIVGSGIYVDDVEAAAIAEATTLAGWGLGILVVVAGIAWLVGRSIVRAIGSATDALASGDLDTRLDAGRGSTELERLAVALNGTLDRASAMASGVREAVAELDSAATSLATTSDGMSRDSQGATSRTAAVTGAAQEVSTGIDTIASATGQMGSSIAEIAENAQRVSQMAHEAVAVSEATSRTVIELGSSSEEIGSVVKVITQIAEQTNLLALNATIEAARAGEAGAGFAVVAGEVKDLAQETARATGGISDRVQGIQATVERASEEITRIGEIIRQISDYQATIAGAVEEQTATTAEMAASAERVAGSSREIAAALDSVNESTMRTTEGLAEVSAAAEALASTSRRLNTAVAVREA</sequence>
<dbReference type="GO" id="GO:0006935">
    <property type="term" value="P:chemotaxis"/>
    <property type="evidence" value="ECO:0007669"/>
    <property type="project" value="InterPro"/>
</dbReference>
<dbReference type="AlphaFoldDB" id="A0A1H6TFY4"/>
<evidence type="ECO:0000313" key="12">
    <source>
        <dbReference type="EMBL" id="SEI78911.1"/>
    </source>
</evidence>
<keyword evidence="2" id="KW-1003">Cell membrane</keyword>
<reference evidence="13" key="1">
    <citation type="submission" date="2016-10" db="EMBL/GenBank/DDBJ databases">
        <authorList>
            <person name="Varghese N."/>
        </authorList>
    </citation>
    <scope>NUCLEOTIDE SEQUENCE [LARGE SCALE GENOMIC DNA]</scope>
    <source>
        <strain evidence="13">DSM 24868</strain>
    </source>
</reference>
<feature type="transmembrane region" description="Helical" evidence="9">
    <location>
        <begin position="12"/>
        <end position="35"/>
    </location>
</feature>
<dbReference type="SMART" id="SM01049">
    <property type="entry name" value="Cache_2"/>
    <property type="match status" value="1"/>
</dbReference>
<dbReference type="Proteomes" id="UP000183315">
    <property type="component" value="Unassembled WGS sequence"/>
</dbReference>
<name>A0A1H6TFY4_9MICO</name>
<evidence type="ECO:0000259" key="10">
    <source>
        <dbReference type="PROSITE" id="PS50111"/>
    </source>
</evidence>
<feature type="domain" description="Methyl-accepting transducer" evidence="10">
    <location>
        <begin position="275"/>
        <end position="511"/>
    </location>
</feature>
<accession>A0A1H6TFY4</accession>
<dbReference type="PANTHER" id="PTHR32089:SF112">
    <property type="entry name" value="LYSOZYME-LIKE PROTEIN-RELATED"/>
    <property type="match status" value="1"/>
</dbReference>
<evidence type="ECO:0000259" key="11">
    <source>
        <dbReference type="PROSITE" id="PS50885"/>
    </source>
</evidence>
<evidence type="ECO:0000256" key="6">
    <source>
        <dbReference type="ARBA" id="ARBA00023224"/>
    </source>
</evidence>
<evidence type="ECO:0000256" key="5">
    <source>
        <dbReference type="ARBA" id="ARBA00023136"/>
    </source>
</evidence>
<evidence type="ECO:0000256" key="7">
    <source>
        <dbReference type="ARBA" id="ARBA00029447"/>
    </source>
</evidence>
<dbReference type="OrthoDB" id="8482111at2"/>
<dbReference type="STRING" id="1043493.SAMN05421637_0010"/>
<protein>
    <submittedName>
        <fullName evidence="12">Methyl-accepting chemotaxis sensory transducer with Cache sensor</fullName>
    </submittedName>
</protein>
<keyword evidence="13" id="KW-1185">Reference proteome</keyword>
<evidence type="ECO:0000256" key="4">
    <source>
        <dbReference type="ARBA" id="ARBA00022989"/>
    </source>
</evidence>
<dbReference type="Pfam" id="PF17200">
    <property type="entry name" value="sCache_2"/>
    <property type="match status" value="1"/>
</dbReference>
<keyword evidence="5 9" id="KW-0472">Membrane</keyword>
<dbReference type="InterPro" id="IPR004089">
    <property type="entry name" value="MCPsignal_dom"/>
</dbReference>
<dbReference type="PANTHER" id="PTHR32089">
    <property type="entry name" value="METHYL-ACCEPTING CHEMOTAXIS PROTEIN MCPB"/>
    <property type="match status" value="1"/>
</dbReference>
<dbReference type="Pfam" id="PF00015">
    <property type="entry name" value="MCPsignal"/>
    <property type="match status" value="1"/>
</dbReference>
<dbReference type="Gene3D" id="3.30.450.20">
    <property type="entry name" value="PAS domain"/>
    <property type="match status" value="1"/>
</dbReference>
<comment type="similarity">
    <text evidence="7">Belongs to the methyl-accepting chemotaxis (MCP) protein family.</text>
</comment>
<dbReference type="RefSeq" id="WP_042212425.1">
    <property type="nucleotide sequence ID" value="NZ_BBLU01000001.1"/>
</dbReference>
<dbReference type="eggNOG" id="COG0840">
    <property type="taxonomic scope" value="Bacteria"/>
</dbReference>
<dbReference type="SMART" id="SM00283">
    <property type="entry name" value="MA"/>
    <property type="match status" value="1"/>
</dbReference>
<evidence type="ECO:0000313" key="13">
    <source>
        <dbReference type="Proteomes" id="UP000183315"/>
    </source>
</evidence>
<dbReference type="Pfam" id="PF00672">
    <property type="entry name" value="HAMP"/>
    <property type="match status" value="1"/>
</dbReference>
<dbReference type="InterPro" id="IPR033480">
    <property type="entry name" value="sCache_2"/>
</dbReference>
<dbReference type="GO" id="GO:0005886">
    <property type="term" value="C:plasma membrane"/>
    <property type="evidence" value="ECO:0007669"/>
    <property type="project" value="UniProtKB-SubCell"/>
</dbReference>
<keyword evidence="4 9" id="KW-1133">Transmembrane helix</keyword>
<dbReference type="Gene3D" id="1.10.287.950">
    <property type="entry name" value="Methyl-accepting chemotaxis protein"/>
    <property type="match status" value="1"/>
</dbReference>